<dbReference type="InterPro" id="IPR015797">
    <property type="entry name" value="NUDIX_hydrolase-like_dom_sf"/>
</dbReference>
<keyword evidence="5" id="KW-0460">Magnesium</keyword>
<protein>
    <submittedName>
        <fullName evidence="8">Unannotated protein</fullName>
    </submittedName>
</protein>
<dbReference type="SUPFAM" id="SSF55811">
    <property type="entry name" value="Nudix"/>
    <property type="match status" value="1"/>
</dbReference>
<evidence type="ECO:0000256" key="6">
    <source>
        <dbReference type="ARBA" id="ARBA00023211"/>
    </source>
</evidence>
<proteinExistence type="predicted"/>
<dbReference type="InterPro" id="IPR045121">
    <property type="entry name" value="CoAse"/>
</dbReference>
<evidence type="ECO:0000259" key="7">
    <source>
        <dbReference type="PROSITE" id="PS51462"/>
    </source>
</evidence>
<dbReference type="GO" id="GO:0046872">
    <property type="term" value="F:metal ion binding"/>
    <property type="evidence" value="ECO:0007669"/>
    <property type="project" value="UniProtKB-KW"/>
</dbReference>
<dbReference type="CDD" id="cd03426">
    <property type="entry name" value="NUDIX_CoAse_Nudt7"/>
    <property type="match status" value="1"/>
</dbReference>
<dbReference type="AlphaFoldDB" id="A0A6J6VHU4"/>
<evidence type="ECO:0000256" key="2">
    <source>
        <dbReference type="ARBA" id="ARBA00001946"/>
    </source>
</evidence>
<keyword evidence="4" id="KW-0378">Hydrolase</keyword>
<evidence type="ECO:0000256" key="3">
    <source>
        <dbReference type="ARBA" id="ARBA00022723"/>
    </source>
</evidence>
<dbReference type="EMBL" id="CAEZZX010000023">
    <property type="protein sequence ID" value="CAB4771981.1"/>
    <property type="molecule type" value="Genomic_DNA"/>
</dbReference>
<keyword evidence="6" id="KW-0464">Manganese</keyword>
<dbReference type="InterPro" id="IPR000086">
    <property type="entry name" value="NUDIX_hydrolase_dom"/>
</dbReference>
<dbReference type="PROSITE" id="PS51462">
    <property type="entry name" value="NUDIX"/>
    <property type="match status" value="1"/>
</dbReference>
<evidence type="ECO:0000313" key="8">
    <source>
        <dbReference type="EMBL" id="CAB4771981.1"/>
    </source>
</evidence>
<dbReference type="Pfam" id="PF00293">
    <property type="entry name" value="NUDIX"/>
    <property type="match status" value="1"/>
</dbReference>
<comment type="cofactor">
    <cofactor evidence="2">
        <name>Mg(2+)</name>
        <dbReference type="ChEBI" id="CHEBI:18420"/>
    </cofactor>
</comment>
<evidence type="ECO:0000256" key="4">
    <source>
        <dbReference type="ARBA" id="ARBA00022801"/>
    </source>
</evidence>
<evidence type="ECO:0000256" key="1">
    <source>
        <dbReference type="ARBA" id="ARBA00001936"/>
    </source>
</evidence>
<dbReference type="Gene3D" id="3.90.79.10">
    <property type="entry name" value="Nucleoside Triphosphate Pyrophosphohydrolase"/>
    <property type="match status" value="1"/>
</dbReference>
<name>A0A6J6VHU4_9ZZZZ</name>
<keyword evidence="3" id="KW-0479">Metal-binding</keyword>
<organism evidence="8">
    <name type="scientific">freshwater metagenome</name>
    <dbReference type="NCBI Taxonomy" id="449393"/>
    <lineage>
        <taxon>unclassified sequences</taxon>
        <taxon>metagenomes</taxon>
        <taxon>ecological metagenomes</taxon>
    </lineage>
</organism>
<comment type="cofactor">
    <cofactor evidence="1">
        <name>Mn(2+)</name>
        <dbReference type="ChEBI" id="CHEBI:29035"/>
    </cofactor>
</comment>
<reference evidence="8" key="1">
    <citation type="submission" date="2020-05" db="EMBL/GenBank/DDBJ databases">
        <authorList>
            <person name="Chiriac C."/>
            <person name="Salcher M."/>
            <person name="Ghai R."/>
            <person name="Kavagutti S V."/>
        </authorList>
    </citation>
    <scope>NUCLEOTIDE SEQUENCE</scope>
</reference>
<accession>A0A6J6VHU4</accession>
<feature type="domain" description="Nudix hydrolase" evidence="7">
    <location>
        <begin position="59"/>
        <end position="198"/>
    </location>
</feature>
<evidence type="ECO:0000256" key="5">
    <source>
        <dbReference type="ARBA" id="ARBA00022842"/>
    </source>
</evidence>
<dbReference type="PANTHER" id="PTHR12992:SF11">
    <property type="entry name" value="MITOCHONDRIAL COENZYME A DIPHOSPHATASE NUDT8"/>
    <property type="match status" value="1"/>
</dbReference>
<gene>
    <name evidence="8" type="ORF">UFOPK2938_00211</name>
</gene>
<dbReference type="PANTHER" id="PTHR12992">
    <property type="entry name" value="NUDIX HYDROLASE"/>
    <property type="match status" value="1"/>
</dbReference>
<sequence>MSADIAFLEGPRDQARGLVLDAQSPTIAQLPQWLAPVVAAARTVTVDELTRFPPPASGGRKSSVLMLFGDDQGKPELLLIERSHDMRSHSGQPAFPGGALDPTDSGVVAAALREAEEETGLDPTGVRPFAVLPDLFVPPSGFVVTPVLAWWEVPSAVGVVDAGEVADVLRIPIDHLINPANRVRVRHPSGYVGAGFIFNDLVIWGFTGGLLDRIIALAGWEQPWDQLNMVDVDESREPFDEGPQA</sequence>
<dbReference type="GO" id="GO:0010945">
    <property type="term" value="F:coenzyme A diphosphatase activity"/>
    <property type="evidence" value="ECO:0007669"/>
    <property type="project" value="InterPro"/>
</dbReference>